<evidence type="ECO:0000256" key="1">
    <source>
        <dbReference type="SAM" id="MobiDB-lite"/>
    </source>
</evidence>
<gene>
    <name evidence="2" type="ORF">PBS001_LOCUS6524</name>
</gene>
<dbReference type="Proteomes" id="UP001158986">
    <property type="component" value="Unassembled WGS sequence"/>
</dbReference>
<comment type="caution">
    <text evidence="2">The sequence shown here is derived from an EMBL/GenBank/DDBJ whole genome shotgun (WGS) entry which is preliminary data.</text>
</comment>
<keyword evidence="3" id="KW-1185">Reference proteome</keyword>
<feature type="region of interest" description="Disordered" evidence="1">
    <location>
        <begin position="99"/>
        <end position="126"/>
    </location>
</feature>
<reference evidence="2 3" key="1">
    <citation type="submission" date="2021-11" db="EMBL/GenBank/DDBJ databases">
        <authorList>
            <person name="Islam A."/>
            <person name="Islam S."/>
            <person name="Flora M.S."/>
            <person name="Rahman M."/>
            <person name="Ziaur R.M."/>
            <person name="Epstein J.H."/>
            <person name="Hassan M."/>
            <person name="Klassen M."/>
            <person name="Woodard K."/>
            <person name="Webb A."/>
            <person name="Webby R.J."/>
            <person name="El Zowalaty M.E."/>
        </authorList>
    </citation>
    <scope>NUCLEOTIDE SEQUENCE [LARGE SCALE GENOMIC DNA]</scope>
    <source>
        <strain evidence="2">Pbs1</strain>
    </source>
</reference>
<evidence type="ECO:0000313" key="2">
    <source>
        <dbReference type="EMBL" id="CAH0520020.1"/>
    </source>
</evidence>
<evidence type="ECO:0000313" key="3">
    <source>
        <dbReference type="Proteomes" id="UP001158986"/>
    </source>
</evidence>
<name>A0ABN8D3V3_9STRA</name>
<feature type="compositionally biased region" description="Acidic residues" evidence="1">
    <location>
        <begin position="102"/>
        <end position="115"/>
    </location>
</feature>
<proteinExistence type="predicted"/>
<organism evidence="2 3">
    <name type="scientific">Peronospora belbahrii</name>
    <dbReference type="NCBI Taxonomy" id="622444"/>
    <lineage>
        <taxon>Eukaryota</taxon>
        <taxon>Sar</taxon>
        <taxon>Stramenopiles</taxon>
        <taxon>Oomycota</taxon>
        <taxon>Peronosporomycetes</taxon>
        <taxon>Peronosporales</taxon>
        <taxon>Peronosporaceae</taxon>
        <taxon>Peronospora</taxon>
    </lineage>
</organism>
<sequence>MFVFEAMDTGTLVLLDVTTKAQLPFDEYVVVAGRVQCSRQLTCVGGRVKRDGKRRLLVVPLLQAQESKIPSVQVLDVGEVAVNFLQGVRACFPTLVRKNPMTDDDSESEEEDEEKEGLKKQKHKAKTLHDVKTQQLKTEALNYMDQIKVKMLTTLDDLFCAFQIADPTNVQSLLQYDPSMPKHYQLLCMDCPPFDTADDTAHVDVPHGFSSSAPPEPFNFGVLFLEVATNKVDEHYLHIPVPRSPLSGMQGEVYNVQESFQDATVLTFGTKREESAHGGGKTCDEMIKNIRMRHASGTFCTLVLPTKTWEQVVDKHKTFFPQICELQGKLRLRRFMGTTPCGTPVEVLLE</sequence>
<protein>
    <submittedName>
        <fullName evidence="2">Uncharacterized protein</fullName>
    </submittedName>
</protein>
<accession>A0ABN8D3V3</accession>
<dbReference type="EMBL" id="CAKLCB010000326">
    <property type="protein sequence ID" value="CAH0520020.1"/>
    <property type="molecule type" value="Genomic_DNA"/>
</dbReference>